<keyword evidence="9" id="KW-0472">Membrane</keyword>
<comment type="pathway">
    <text evidence="2">Protein modification; protein ubiquitination.</text>
</comment>
<keyword evidence="4" id="KW-0479">Metal-binding</keyword>
<dbReference type="GO" id="GO:0008270">
    <property type="term" value="F:zinc ion binding"/>
    <property type="evidence" value="ECO:0007669"/>
    <property type="project" value="UniProtKB-KW"/>
</dbReference>
<sequence>MESTAKRDAESTCVLCCQDIDLFAVGKCDHPVCYRCSTKMRLLCEQKYCAVCREQLDKVVFIKKLEPFAALNIRQYQYEKKFDTYFADGKIYAQFRKILLHECPQCPEPKVFSKFEELEQHMRKQHELFCCKLCAKHLKIFSYERKWYSRKDLARHRTQGDPDDTSHRGHPLCKFCDDRYLDNDELLKHLRRDHYFCHFCDADGAQEYYSDYQYLSEHFRESHYLCQEGRCSTEQFTHAFRTEIDYKAHKAAAHSKNRAEARQNRQIDIQFNYALRQQRRNGGKAEFSNPSLAGQDFPVLGAAAPPAPIQRYCMFVLFLVKWVSFMYFFPM</sequence>
<dbReference type="Proteomes" id="UP000472262">
    <property type="component" value="Unassembled WGS sequence"/>
</dbReference>
<evidence type="ECO:0000256" key="4">
    <source>
        <dbReference type="ARBA" id="ARBA00022723"/>
    </source>
</evidence>
<dbReference type="Ensembl" id="ENSSGRT00000050414.1">
    <property type="protein sequence ID" value="ENSSGRP00000047133.1"/>
    <property type="gene ID" value="ENSSGRG00000025187.1"/>
</dbReference>
<evidence type="ECO:0000313" key="11">
    <source>
        <dbReference type="Ensembl" id="ENSSGRP00000047133.1"/>
    </source>
</evidence>
<dbReference type="InterPro" id="IPR013087">
    <property type="entry name" value="Znf_C2H2_type"/>
</dbReference>
<evidence type="ECO:0000256" key="5">
    <source>
        <dbReference type="ARBA" id="ARBA00022771"/>
    </source>
</evidence>
<dbReference type="InterPro" id="IPR013083">
    <property type="entry name" value="Znf_RING/FYVE/PHD"/>
</dbReference>
<proteinExistence type="inferred from homology"/>
<dbReference type="PANTHER" id="PTHR22938">
    <property type="entry name" value="ZINC FINGER PROTEIN 598"/>
    <property type="match status" value="1"/>
</dbReference>
<name>A0A672N7H6_SINGR</name>
<dbReference type="InterPro" id="IPR044288">
    <property type="entry name" value="ZNF598/HEL2"/>
</dbReference>
<evidence type="ECO:0000256" key="3">
    <source>
        <dbReference type="ARBA" id="ARBA00012483"/>
    </source>
</evidence>
<dbReference type="OMA" id="DECTICC"/>
<dbReference type="PANTHER" id="PTHR22938:SF0">
    <property type="entry name" value="E3 UBIQUITIN-PROTEIN LIGASE ZNF598"/>
    <property type="match status" value="1"/>
</dbReference>
<reference evidence="11" key="2">
    <citation type="submission" date="2025-09" db="UniProtKB">
        <authorList>
            <consortium name="Ensembl"/>
        </authorList>
    </citation>
    <scope>IDENTIFICATION</scope>
</reference>
<evidence type="ECO:0000256" key="8">
    <source>
        <dbReference type="PROSITE-ProRule" id="PRU00175"/>
    </source>
</evidence>
<dbReference type="InterPro" id="IPR056437">
    <property type="entry name" value="Znf-C2H2_ZNF598/HEL2"/>
</dbReference>
<evidence type="ECO:0000259" key="10">
    <source>
        <dbReference type="PROSITE" id="PS50089"/>
    </source>
</evidence>
<reference evidence="11" key="1">
    <citation type="submission" date="2025-08" db="UniProtKB">
        <authorList>
            <consortium name="Ensembl"/>
        </authorList>
    </citation>
    <scope>IDENTIFICATION</scope>
</reference>
<accession>A0A672N7H6</accession>
<comment type="similarity">
    <text evidence="7">Belongs to the ZNF598/HEL2 family.</text>
</comment>
<evidence type="ECO:0000256" key="9">
    <source>
        <dbReference type="SAM" id="Phobius"/>
    </source>
</evidence>
<comment type="catalytic activity">
    <reaction evidence="1">
        <text>S-ubiquitinyl-[E2 ubiquitin-conjugating enzyme]-L-cysteine + [acceptor protein]-L-lysine = [E2 ubiquitin-conjugating enzyme]-L-cysteine + N(6)-ubiquitinyl-[acceptor protein]-L-lysine.</text>
        <dbReference type="EC" id="2.3.2.27"/>
    </reaction>
</comment>
<feature type="transmembrane region" description="Helical" evidence="9">
    <location>
        <begin position="309"/>
        <end position="329"/>
    </location>
</feature>
<dbReference type="GO" id="GO:0061630">
    <property type="term" value="F:ubiquitin protein ligase activity"/>
    <property type="evidence" value="ECO:0007669"/>
    <property type="project" value="UniProtKB-EC"/>
</dbReference>
<evidence type="ECO:0000256" key="2">
    <source>
        <dbReference type="ARBA" id="ARBA00004906"/>
    </source>
</evidence>
<evidence type="ECO:0000256" key="7">
    <source>
        <dbReference type="ARBA" id="ARBA00035113"/>
    </source>
</evidence>
<dbReference type="SMART" id="SM00355">
    <property type="entry name" value="ZnF_C2H2"/>
    <property type="match status" value="4"/>
</dbReference>
<dbReference type="InParanoid" id="A0A672N7H6"/>
<dbReference type="InterPro" id="IPR001841">
    <property type="entry name" value="Znf_RING"/>
</dbReference>
<dbReference type="Pfam" id="PF23230">
    <property type="entry name" value="zf-C2H2_13"/>
    <property type="match status" value="1"/>
</dbReference>
<keyword evidence="9" id="KW-1133">Transmembrane helix</keyword>
<dbReference type="Gene3D" id="3.30.40.10">
    <property type="entry name" value="Zinc/RING finger domain, C3HC4 (zinc finger)"/>
    <property type="match status" value="1"/>
</dbReference>
<organism evidence="11 12">
    <name type="scientific">Sinocyclocheilus grahami</name>
    <name type="common">Dianchi golden-line fish</name>
    <name type="synonym">Barbus grahami</name>
    <dbReference type="NCBI Taxonomy" id="75366"/>
    <lineage>
        <taxon>Eukaryota</taxon>
        <taxon>Metazoa</taxon>
        <taxon>Chordata</taxon>
        <taxon>Craniata</taxon>
        <taxon>Vertebrata</taxon>
        <taxon>Euteleostomi</taxon>
        <taxon>Actinopterygii</taxon>
        <taxon>Neopterygii</taxon>
        <taxon>Teleostei</taxon>
        <taxon>Ostariophysi</taxon>
        <taxon>Cypriniformes</taxon>
        <taxon>Cyprinidae</taxon>
        <taxon>Cyprininae</taxon>
        <taxon>Sinocyclocheilus</taxon>
    </lineage>
</organism>
<dbReference type="PROSITE" id="PS00028">
    <property type="entry name" value="ZINC_FINGER_C2H2_1"/>
    <property type="match status" value="1"/>
</dbReference>
<keyword evidence="6" id="KW-0862">Zinc</keyword>
<dbReference type="InterPro" id="IPR041888">
    <property type="entry name" value="RING-HC_ZNF598/HEL2"/>
</dbReference>
<evidence type="ECO:0000256" key="6">
    <source>
        <dbReference type="ARBA" id="ARBA00022833"/>
    </source>
</evidence>
<dbReference type="EC" id="2.3.2.27" evidence="3"/>
<evidence type="ECO:0000313" key="12">
    <source>
        <dbReference type="Proteomes" id="UP000472262"/>
    </source>
</evidence>
<evidence type="ECO:0000256" key="1">
    <source>
        <dbReference type="ARBA" id="ARBA00000900"/>
    </source>
</evidence>
<dbReference type="AlphaFoldDB" id="A0A672N7H6"/>
<dbReference type="GO" id="GO:0016567">
    <property type="term" value="P:protein ubiquitination"/>
    <property type="evidence" value="ECO:0007669"/>
    <property type="project" value="TreeGrafter"/>
</dbReference>
<dbReference type="PROSITE" id="PS50089">
    <property type="entry name" value="ZF_RING_2"/>
    <property type="match status" value="1"/>
</dbReference>
<keyword evidence="9" id="KW-0812">Transmembrane</keyword>
<keyword evidence="12" id="KW-1185">Reference proteome</keyword>
<dbReference type="Pfam" id="PF25447">
    <property type="entry name" value="RING_ZNF598"/>
    <property type="match status" value="1"/>
</dbReference>
<dbReference type="GO" id="GO:0072344">
    <property type="term" value="P:rescue of stalled ribosome"/>
    <property type="evidence" value="ECO:0007669"/>
    <property type="project" value="InterPro"/>
</dbReference>
<dbReference type="CDD" id="cd16615">
    <property type="entry name" value="RING-HC_ZNF598"/>
    <property type="match status" value="1"/>
</dbReference>
<dbReference type="GO" id="GO:0043022">
    <property type="term" value="F:ribosome binding"/>
    <property type="evidence" value="ECO:0007669"/>
    <property type="project" value="TreeGrafter"/>
</dbReference>
<keyword evidence="5 8" id="KW-0863">Zinc-finger</keyword>
<gene>
    <name evidence="11" type="primary">LOC107581767</name>
</gene>
<feature type="domain" description="RING-type" evidence="10">
    <location>
        <begin position="13"/>
        <end position="53"/>
    </location>
</feature>
<protein>
    <recommendedName>
        <fullName evidence="3">RING-type E3 ubiquitin transferase</fullName>
        <ecNumber evidence="3">2.3.2.27</ecNumber>
    </recommendedName>
</protein>